<evidence type="ECO:0000313" key="3">
    <source>
        <dbReference type="Ensembl" id="ENSOCUP00000049120.1"/>
    </source>
</evidence>
<evidence type="ECO:0000313" key="4">
    <source>
        <dbReference type="Proteomes" id="UP000001811"/>
    </source>
</evidence>
<dbReference type="InterPro" id="IPR002048">
    <property type="entry name" value="EF_hand_dom"/>
</dbReference>
<dbReference type="PANTHER" id="PTHR44324">
    <property type="entry name" value="WD40 REPEAT DOMAIN 95"/>
    <property type="match status" value="1"/>
</dbReference>
<dbReference type="InterPro" id="IPR051242">
    <property type="entry name" value="WD-EF-hand_domain"/>
</dbReference>
<proteinExistence type="predicted"/>
<accession>A0A5F9DU16</accession>
<dbReference type="EMBL" id="AAGW02060244">
    <property type="status" value="NOT_ANNOTATED_CDS"/>
    <property type="molecule type" value="Genomic_DNA"/>
</dbReference>
<feature type="domain" description="EF-hand" evidence="2">
    <location>
        <begin position="88"/>
        <end position="123"/>
    </location>
</feature>
<dbReference type="Ensembl" id="ENSOCUT00000061377.1">
    <property type="protein sequence ID" value="ENSOCUP00000049120.1"/>
    <property type="gene ID" value="ENSOCUG00000035490.1"/>
</dbReference>
<dbReference type="SUPFAM" id="SSF47473">
    <property type="entry name" value="EF-hand"/>
    <property type="match status" value="1"/>
</dbReference>
<keyword evidence="4" id="KW-1185">Reference proteome</keyword>
<dbReference type="Bgee" id="ENSOCUG00000035490">
    <property type="expression patterns" value="Expressed in testis and 12 other cell types or tissues"/>
</dbReference>
<dbReference type="EMBL" id="AAGW02060245">
    <property type="status" value="NOT_ANNOTATED_CDS"/>
    <property type="molecule type" value="Genomic_DNA"/>
</dbReference>
<reference evidence="3" key="2">
    <citation type="submission" date="2025-08" db="UniProtKB">
        <authorList>
            <consortium name="Ensembl"/>
        </authorList>
    </citation>
    <scope>IDENTIFICATION</scope>
    <source>
        <strain evidence="3">Thorbecke</strain>
    </source>
</reference>
<reference evidence="3" key="3">
    <citation type="submission" date="2025-09" db="UniProtKB">
        <authorList>
            <consortium name="Ensembl"/>
        </authorList>
    </citation>
    <scope>IDENTIFICATION</scope>
    <source>
        <strain evidence="3">Thorbecke</strain>
    </source>
</reference>
<evidence type="ECO:0000259" key="2">
    <source>
        <dbReference type="PROSITE" id="PS50222"/>
    </source>
</evidence>
<dbReference type="AlphaFoldDB" id="A0A5F9DU16"/>
<dbReference type="PaxDb" id="9986-ENSOCUP00000022468"/>
<dbReference type="GO" id="GO:0005509">
    <property type="term" value="F:calcium ion binding"/>
    <property type="evidence" value="ECO:0007669"/>
    <property type="project" value="InterPro"/>
</dbReference>
<name>A0A5F9DU16_RABIT</name>
<organism evidence="3 4">
    <name type="scientific">Oryctolagus cuniculus</name>
    <name type="common">Rabbit</name>
    <dbReference type="NCBI Taxonomy" id="9986"/>
    <lineage>
        <taxon>Eukaryota</taxon>
        <taxon>Metazoa</taxon>
        <taxon>Chordata</taxon>
        <taxon>Craniata</taxon>
        <taxon>Vertebrata</taxon>
        <taxon>Euteleostomi</taxon>
        <taxon>Mammalia</taxon>
        <taxon>Eutheria</taxon>
        <taxon>Euarchontoglires</taxon>
        <taxon>Glires</taxon>
        <taxon>Lagomorpha</taxon>
        <taxon>Leporidae</taxon>
        <taxon>Oryctolagus</taxon>
    </lineage>
</organism>
<dbReference type="Proteomes" id="UP000001811">
    <property type="component" value="Chromosome 4"/>
</dbReference>
<evidence type="ECO:0000256" key="1">
    <source>
        <dbReference type="ARBA" id="ARBA00022737"/>
    </source>
</evidence>
<protein>
    <recommendedName>
        <fullName evidence="2">EF-hand domain-containing protein</fullName>
    </recommendedName>
</protein>
<reference evidence="3 4" key="1">
    <citation type="journal article" date="2011" name="Nature">
        <title>A high-resolution map of human evolutionary constraint using 29 mammals.</title>
        <authorList>
            <person name="Lindblad-Toh K."/>
            <person name="Garber M."/>
            <person name="Zuk O."/>
            <person name="Lin M.F."/>
            <person name="Parker B.J."/>
            <person name="Washietl S."/>
            <person name="Kheradpour P."/>
            <person name="Ernst J."/>
            <person name="Jordan G."/>
            <person name="Mauceli E."/>
            <person name="Ward L.D."/>
            <person name="Lowe C.B."/>
            <person name="Holloway A.K."/>
            <person name="Clamp M."/>
            <person name="Gnerre S."/>
            <person name="Alfoldi J."/>
            <person name="Beal K."/>
            <person name="Chang J."/>
            <person name="Clawson H."/>
            <person name="Cuff J."/>
            <person name="Di Palma F."/>
            <person name="Fitzgerald S."/>
            <person name="Flicek P."/>
            <person name="Guttman M."/>
            <person name="Hubisz M.J."/>
            <person name="Jaffe D.B."/>
            <person name="Jungreis I."/>
            <person name="Kent W.J."/>
            <person name="Kostka D."/>
            <person name="Lara M."/>
            <person name="Martins A.L."/>
            <person name="Massingham T."/>
            <person name="Moltke I."/>
            <person name="Raney B.J."/>
            <person name="Rasmussen M.D."/>
            <person name="Robinson J."/>
            <person name="Stark A."/>
            <person name="Vilella A.J."/>
            <person name="Wen J."/>
            <person name="Xie X."/>
            <person name="Zody M.C."/>
            <person name="Baldwin J."/>
            <person name="Bloom T."/>
            <person name="Chin C.W."/>
            <person name="Heiman D."/>
            <person name="Nicol R."/>
            <person name="Nusbaum C."/>
            <person name="Young S."/>
            <person name="Wilkinson J."/>
            <person name="Worley K.C."/>
            <person name="Kovar C.L."/>
            <person name="Muzny D.M."/>
            <person name="Gibbs R.A."/>
            <person name="Cree A."/>
            <person name="Dihn H.H."/>
            <person name="Fowler G."/>
            <person name="Jhangiani S."/>
            <person name="Joshi V."/>
            <person name="Lee S."/>
            <person name="Lewis L.R."/>
            <person name="Nazareth L.V."/>
            <person name="Okwuonu G."/>
            <person name="Santibanez J."/>
            <person name="Warren W.C."/>
            <person name="Mardis E.R."/>
            <person name="Weinstock G.M."/>
            <person name="Wilson R.K."/>
            <person name="Delehaunty K."/>
            <person name="Dooling D."/>
            <person name="Fronik C."/>
            <person name="Fulton L."/>
            <person name="Fulton B."/>
            <person name="Graves T."/>
            <person name="Minx P."/>
            <person name="Sodergren E."/>
            <person name="Birney E."/>
            <person name="Margulies E.H."/>
            <person name="Herrero J."/>
            <person name="Green E.D."/>
            <person name="Haussler D."/>
            <person name="Siepel A."/>
            <person name="Goldman N."/>
            <person name="Pollard K.S."/>
            <person name="Pedersen J.S."/>
            <person name="Lander E.S."/>
            <person name="Kellis M."/>
        </authorList>
    </citation>
    <scope>NUCLEOTIDE SEQUENCE [LARGE SCALE GENOMIC DNA]</scope>
    <source>
        <strain evidence="3 4">Thorbecke inbred</strain>
    </source>
</reference>
<sequence length="145" mass="16495">MSSVDLEEGPLSQKLSALSEFGEDREAVSSSTSSFTFSPMPAVQHKSHLFIEVPLAKVERIFEEGLNKAGVMDLEAFIKTMKRVLSNASDDMLEALFLKVDSDCNGFVTWQKYVDYMMGEFRGQEEMRKSQYRLRFHLPMTVVPL</sequence>
<dbReference type="Gene3D" id="1.10.238.10">
    <property type="entry name" value="EF-hand"/>
    <property type="match status" value="1"/>
</dbReference>
<dbReference type="InterPro" id="IPR011992">
    <property type="entry name" value="EF-hand-dom_pair"/>
</dbReference>
<dbReference type="InParanoid" id="A0A5F9DU16"/>
<dbReference type="PROSITE" id="PS50222">
    <property type="entry name" value="EF_HAND_2"/>
    <property type="match status" value="1"/>
</dbReference>
<dbReference type="GeneTree" id="ENSGT00930000151259"/>
<dbReference type="STRING" id="9986.ENSOCUP00000049120"/>
<keyword evidence="1" id="KW-0677">Repeat</keyword>
<dbReference type="PANTHER" id="PTHR44324:SF6">
    <property type="entry name" value="EF-HAND CALCIUM BINDING DOMAIN 8"/>
    <property type="match status" value="1"/>
</dbReference>